<sequence length="730" mass="83010">MKKMVGALLVLFLVISSIAIADGIVIPNWESHVMPPLPDVQMFYMTYHYVTITVENGIAKVRIEEEFVNPNSMPIEAEYIFPVPLGAVIDRFSMIVGDQVYEGKVLPAEEARKIYQDIVRRMKDPALLEYANSRMVRMKVYPFEPGEHRRFVIEYVQPLELWGSSYTMTYPLKIESMLSRSIENVRIEVVADPNEISDVFSPIHSFNYIKKGDESSWVFSASDYVPRSDVSLALTVTGGTLSSSIMNYWDEADRRGYFLLTLVPPREPERIIPKDIVFILDISGSMSGQKIEKAKLALLQVLQMLHEGDRFSIITFNNEVNNLTERLLPFSDRTEWYPAVKQIMAGGMTNIHDALLEGIEVLGTQSTDDRYKVVLFLTDGAPTEGITDIGTIIRDSTKLAKVRDVHLFVFGVGYDVNAELLDELAEKGGGKVKYIVENEEIDEKVLELYRMIETPVMSNVHLEINGTDISYVLPKGPYTLFSGTALRISGVYYHEGVVNVTLSWEEKLNGVIVQNKIKYKFDLTRNSSFPFIATLWAQKRISELANIYRYDETLTPAQREEIRQEIINLSKKYNIINEFTSYLIDPESEMAADYNVPIRTGNKSVMPTLVAPLGGVINYVEVGDILASKAVSEMKEDIIIAGEENRQYVGDKLFAKYDGIWTQEGFEEYKGLEVHIKSFSDAYFHLFSRDFWIADVLKLGDKVRFIYEGYKIITGNDGMETVDELPEVLR</sequence>
<dbReference type="SUPFAM" id="SSF53300">
    <property type="entry name" value="vWA-like"/>
    <property type="match status" value="1"/>
</dbReference>
<reference evidence="4 5" key="2">
    <citation type="journal article" date="2011" name="J. Bacteriol.">
        <title>Genome Sequence of Kosmotoga olearia Strain TBF 19.5.1, a Thermophilic Bacterium with a Wide Growth Temperature Range, Isolated from the Troll B Oil Platform in the North Sea.</title>
        <authorList>
            <person name="Swithers K.S."/>
            <person name="Dipippo J.L."/>
            <person name="Bruce D.C."/>
            <person name="Detter C."/>
            <person name="Tapia R."/>
            <person name="Han S."/>
            <person name="Goodwin L.A."/>
            <person name="Han J."/>
            <person name="Woyke T."/>
            <person name="Pitluck S."/>
            <person name="Pennacchio L."/>
            <person name="Nolan M."/>
            <person name="Mikhailova N."/>
            <person name="Land M.L."/>
            <person name="Nesbo C.L."/>
            <person name="Gogarten J.P."/>
            <person name="Noll K.M."/>
        </authorList>
    </citation>
    <scope>NUCLEOTIDE SEQUENCE [LARGE SCALE GENOMIC DNA]</scope>
    <source>
        <strain evidence="5">ATCC BAA-1733 / DSM 21960 / TBF 19.5.1</strain>
    </source>
</reference>
<dbReference type="InterPro" id="IPR013694">
    <property type="entry name" value="VIT"/>
</dbReference>
<accession>C5CDX4</accession>
<dbReference type="SMART" id="SM00609">
    <property type="entry name" value="VIT"/>
    <property type="match status" value="1"/>
</dbReference>
<dbReference type="InterPro" id="IPR036465">
    <property type="entry name" value="vWFA_dom_sf"/>
</dbReference>
<keyword evidence="5" id="KW-1185">Reference proteome</keyword>
<proteinExistence type="predicted"/>
<reference evidence="4 5" key="1">
    <citation type="submission" date="2009-06" db="EMBL/GenBank/DDBJ databases">
        <title>Complete sequence of Thermotogales bacterium TBF 19.5.1.</title>
        <authorList>
            <consortium name="US DOE Joint Genome Institute"/>
            <person name="Lucas S."/>
            <person name="Copeland A."/>
            <person name="Lapidus A."/>
            <person name="Glavina del Rio T."/>
            <person name="Tice H."/>
            <person name="Bruce D."/>
            <person name="Goodwin L."/>
            <person name="Pitluck S."/>
            <person name="Chertkov O."/>
            <person name="Brettin T."/>
            <person name="Detter J.C."/>
            <person name="Han C."/>
            <person name="Schmutz J."/>
            <person name="Larimer F."/>
            <person name="Land M."/>
            <person name="Hauser L."/>
            <person name="Kyrpides N."/>
            <person name="Ovchinnikova G."/>
            <person name="Noll K."/>
        </authorList>
    </citation>
    <scope>NUCLEOTIDE SEQUENCE [LARGE SCALE GENOMIC DNA]</scope>
    <source>
        <strain evidence="5">ATCC BAA-1733 / DSM 21960 / TBF 19.5.1</strain>
    </source>
</reference>
<dbReference type="Gene3D" id="3.40.50.410">
    <property type="entry name" value="von Willebrand factor, type A domain"/>
    <property type="match status" value="1"/>
</dbReference>
<dbReference type="HOGENOM" id="CLU_011139_2_0_0"/>
<feature type="domain" description="VIT" evidence="3">
    <location>
        <begin position="29"/>
        <end position="157"/>
    </location>
</feature>
<dbReference type="PANTHER" id="PTHR10338:SF108">
    <property type="entry name" value="INTER-ALPHA-TRYPSIN INHIBITOR HEAVY CHAIN H4-LIKE PROTEIN"/>
    <property type="match status" value="1"/>
</dbReference>
<dbReference type="InterPro" id="IPR050934">
    <property type="entry name" value="ITIH"/>
</dbReference>
<feature type="chain" id="PRO_5002949386" evidence="1">
    <location>
        <begin position="22"/>
        <end position="730"/>
    </location>
</feature>
<gene>
    <name evidence="4" type="ordered locus">Kole_0418</name>
</gene>
<evidence type="ECO:0000313" key="4">
    <source>
        <dbReference type="EMBL" id="ACR79143.1"/>
    </source>
</evidence>
<organism evidence="4 5">
    <name type="scientific">Kosmotoga olearia (strain ATCC BAA-1733 / DSM 21960 / TBF 19.5.1)</name>
    <dbReference type="NCBI Taxonomy" id="521045"/>
    <lineage>
        <taxon>Bacteria</taxon>
        <taxon>Thermotogati</taxon>
        <taxon>Thermotogota</taxon>
        <taxon>Thermotogae</taxon>
        <taxon>Kosmotogales</taxon>
        <taxon>Kosmotogaceae</taxon>
        <taxon>Kosmotoga</taxon>
    </lineage>
</organism>
<feature type="signal peptide" evidence="1">
    <location>
        <begin position="1"/>
        <end position="21"/>
    </location>
</feature>
<evidence type="ECO:0000259" key="3">
    <source>
        <dbReference type="PROSITE" id="PS51468"/>
    </source>
</evidence>
<dbReference type="AlphaFoldDB" id="C5CDX4"/>
<dbReference type="RefSeq" id="WP_012744930.1">
    <property type="nucleotide sequence ID" value="NC_012785.1"/>
</dbReference>
<keyword evidence="1" id="KW-0732">Signal</keyword>
<name>C5CDX4_KOSOT</name>
<dbReference type="SMART" id="SM00327">
    <property type="entry name" value="VWA"/>
    <property type="match status" value="1"/>
</dbReference>
<dbReference type="Pfam" id="PF00092">
    <property type="entry name" value="VWA"/>
    <property type="match status" value="1"/>
</dbReference>
<dbReference type="Pfam" id="PF08487">
    <property type="entry name" value="VIT"/>
    <property type="match status" value="1"/>
</dbReference>
<dbReference type="STRING" id="521045.Kole_0418"/>
<dbReference type="eggNOG" id="COG2304">
    <property type="taxonomic scope" value="Bacteria"/>
</dbReference>
<protein>
    <submittedName>
        <fullName evidence="4">von Willebrand factor type A</fullName>
    </submittedName>
</protein>
<evidence type="ECO:0000313" key="5">
    <source>
        <dbReference type="Proteomes" id="UP000002382"/>
    </source>
</evidence>
<dbReference type="PROSITE" id="PS51468">
    <property type="entry name" value="VIT"/>
    <property type="match status" value="1"/>
</dbReference>
<evidence type="ECO:0000259" key="2">
    <source>
        <dbReference type="PROSITE" id="PS50234"/>
    </source>
</evidence>
<dbReference type="PROSITE" id="PS50234">
    <property type="entry name" value="VWFA"/>
    <property type="match status" value="1"/>
</dbReference>
<dbReference type="InterPro" id="IPR002035">
    <property type="entry name" value="VWF_A"/>
</dbReference>
<feature type="domain" description="VWFA" evidence="2">
    <location>
        <begin position="275"/>
        <end position="452"/>
    </location>
</feature>
<dbReference type="KEGG" id="kol:Kole_0418"/>
<dbReference type="EMBL" id="CP001634">
    <property type="protein sequence ID" value="ACR79143.1"/>
    <property type="molecule type" value="Genomic_DNA"/>
</dbReference>
<evidence type="ECO:0000256" key="1">
    <source>
        <dbReference type="SAM" id="SignalP"/>
    </source>
</evidence>
<dbReference type="Proteomes" id="UP000002382">
    <property type="component" value="Chromosome"/>
</dbReference>
<dbReference type="PANTHER" id="PTHR10338">
    <property type="entry name" value="INTER-ALPHA-TRYPSIN INHIBITOR HEAVY CHAIN FAMILY MEMBER"/>
    <property type="match status" value="1"/>
</dbReference>